<proteinExistence type="predicted"/>
<evidence type="ECO:0000313" key="2">
    <source>
        <dbReference type="Proteomes" id="UP000000226"/>
    </source>
</evidence>
<sequence>MESREGKSLSELEEEIFQKFGAFMTG</sequence>
<dbReference type="Proteomes" id="UP000000226">
    <property type="component" value="Chromosome 3"/>
</dbReference>
<dbReference type="EMBL" id="CM002290">
    <property type="protein sequence ID" value="ESW28424.1"/>
    <property type="molecule type" value="Genomic_DNA"/>
</dbReference>
<feature type="non-terminal residue" evidence="1">
    <location>
        <position position="26"/>
    </location>
</feature>
<organism evidence="1 2">
    <name type="scientific">Phaseolus vulgaris</name>
    <name type="common">Kidney bean</name>
    <name type="synonym">French bean</name>
    <dbReference type="NCBI Taxonomy" id="3885"/>
    <lineage>
        <taxon>Eukaryota</taxon>
        <taxon>Viridiplantae</taxon>
        <taxon>Streptophyta</taxon>
        <taxon>Embryophyta</taxon>
        <taxon>Tracheophyta</taxon>
        <taxon>Spermatophyta</taxon>
        <taxon>Magnoliopsida</taxon>
        <taxon>eudicotyledons</taxon>
        <taxon>Gunneridae</taxon>
        <taxon>Pentapetalae</taxon>
        <taxon>rosids</taxon>
        <taxon>fabids</taxon>
        <taxon>Fabales</taxon>
        <taxon>Fabaceae</taxon>
        <taxon>Papilionoideae</taxon>
        <taxon>50 kb inversion clade</taxon>
        <taxon>NPAAA clade</taxon>
        <taxon>indigoferoid/millettioid clade</taxon>
        <taxon>Phaseoleae</taxon>
        <taxon>Phaseolus</taxon>
    </lineage>
</organism>
<accession>V7CE58</accession>
<gene>
    <name evidence="1" type="ORF">PHAVU_003G2852002g</name>
</gene>
<name>V7CE58_PHAVU</name>
<keyword evidence="2" id="KW-1185">Reference proteome</keyword>
<evidence type="ECO:0000313" key="1">
    <source>
        <dbReference type="EMBL" id="ESW28424.1"/>
    </source>
</evidence>
<protein>
    <submittedName>
        <fullName evidence="1">Uncharacterized protein</fullName>
    </submittedName>
</protein>
<reference evidence="2" key="1">
    <citation type="journal article" date="2014" name="Nat. Genet.">
        <title>A reference genome for common bean and genome-wide analysis of dual domestications.</title>
        <authorList>
            <person name="Schmutz J."/>
            <person name="McClean P.E."/>
            <person name="Mamidi S."/>
            <person name="Wu G.A."/>
            <person name="Cannon S.B."/>
            <person name="Grimwood J."/>
            <person name="Jenkins J."/>
            <person name="Shu S."/>
            <person name="Song Q."/>
            <person name="Chavarro C."/>
            <person name="Torres-Torres M."/>
            <person name="Geffroy V."/>
            <person name="Moghaddam S.M."/>
            <person name="Gao D."/>
            <person name="Abernathy B."/>
            <person name="Barry K."/>
            <person name="Blair M."/>
            <person name="Brick M.A."/>
            <person name="Chovatia M."/>
            <person name="Gepts P."/>
            <person name="Goodstein D.M."/>
            <person name="Gonzales M."/>
            <person name="Hellsten U."/>
            <person name="Hyten D.L."/>
            <person name="Jia G."/>
            <person name="Kelly J.D."/>
            <person name="Kudrna D."/>
            <person name="Lee R."/>
            <person name="Richard M.M."/>
            <person name="Miklas P.N."/>
            <person name="Osorno J.M."/>
            <person name="Rodrigues J."/>
            <person name="Thareau V."/>
            <person name="Urrea C.A."/>
            <person name="Wang M."/>
            <person name="Yu Y."/>
            <person name="Zhang M."/>
            <person name="Wing R.A."/>
            <person name="Cregan P.B."/>
            <person name="Rokhsar D.S."/>
            <person name="Jackson S.A."/>
        </authorList>
    </citation>
    <scope>NUCLEOTIDE SEQUENCE [LARGE SCALE GENOMIC DNA]</scope>
    <source>
        <strain evidence="2">cv. G19833</strain>
    </source>
</reference>
<dbReference type="AlphaFoldDB" id="V7CE58"/>